<evidence type="ECO:0000313" key="2">
    <source>
        <dbReference type="Proteomes" id="UP000838878"/>
    </source>
</evidence>
<keyword evidence="2" id="KW-1185">Reference proteome</keyword>
<dbReference type="OrthoDB" id="6618046at2759"/>
<sequence>MIYFFQEARTNEEIKKWFIQLAVKCSKDPFAGGEFPQMKNNRKIPESTKAKCIAACIFKTIEWLDDKGMFDAEKAYKLAAKDYANDQVKLGKAKELYELCRKVNTQTIGDGELGCERSNLLAMCLSENGPKVNNKFH</sequence>
<organism evidence="1 2">
    <name type="scientific">Brenthis ino</name>
    <name type="common">lesser marbled fritillary</name>
    <dbReference type="NCBI Taxonomy" id="405034"/>
    <lineage>
        <taxon>Eukaryota</taxon>
        <taxon>Metazoa</taxon>
        <taxon>Ecdysozoa</taxon>
        <taxon>Arthropoda</taxon>
        <taxon>Hexapoda</taxon>
        <taxon>Insecta</taxon>
        <taxon>Pterygota</taxon>
        <taxon>Neoptera</taxon>
        <taxon>Endopterygota</taxon>
        <taxon>Lepidoptera</taxon>
        <taxon>Glossata</taxon>
        <taxon>Ditrysia</taxon>
        <taxon>Papilionoidea</taxon>
        <taxon>Nymphalidae</taxon>
        <taxon>Heliconiinae</taxon>
        <taxon>Argynnini</taxon>
        <taxon>Brenthis</taxon>
    </lineage>
</organism>
<reference evidence="1" key="1">
    <citation type="submission" date="2021-12" db="EMBL/GenBank/DDBJ databases">
        <authorList>
            <person name="Martin H S."/>
        </authorList>
    </citation>
    <scope>NUCLEOTIDE SEQUENCE</scope>
</reference>
<dbReference type="InterPro" id="IPR036728">
    <property type="entry name" value="PBP_GOBP_sf"/>
</dbReference>
<dbReference type="AlphaFoldDB" id="A0A8J9YDQ4"/>
<name>A0A8J9YDQ4_9NEOP</name>
<dbReference type="Pfam" id="PF01395">
    <property type="entry name" value="PBP_GOBP"/>
    <property type="match status" value="1"/>
</dbReference>
<dbReference type="Proteomes" id="UP000838878">
    <property type="component" value="Chromosome 6"/>
</dbReference>
<feature type="non-terminal residue" evidence="1">
    <location>
        <position position="137"/>
    </location>
</feature>
<dbReference type="SUPFAM" id="SSF47565">
    <property type="entry name" value="Insect pheromone/odorant-binding proteins"/>
    <property type="match status" value="1"/>
</dbReference>
<protein>
    <submittedName>
        <fullName evidence="1">Uncharacterized protein</fullName>
    </submittedName>
</protein>
<evidence type="ECO:0000313" key="1">
    <source>
        <dbReference type="EMBL" id="CAH0726974.1"/>
    </source>
</evidence>
<dbReference type="SMART" id="SM00708">
    <property type="entry name" value="PhBP"/>
    <property type="match status" value="1"/>
</dbReference>
<dbReference type="EMBL" id="OV170226">
    <property type="protein sequence ID" value="CAH0726974.1"/>
    <property type="molecule type" value="Genomic_DNA"/>
</dbReference>
<dbReference type="InterPro" id="IPR006170">
    <property type="entry name" value="PBP/GOBP"/>
</dbReference>
<dbReference type="Gene3D" id="1.10.238.20">
    <property type="entry name" value="Pheromone/general odorant binding protein domain"/>
    <property type="match status" value="1"/>
</dbReference>
<gene>
    <name evidence="1" type="ORF">BINO364_LOCUS12375</name>
</gene>
<dbReference type="GO" id="GO:0005549">
    <property type="term" value="F:odorant binding"/>
    <property type="evidence" value="ECO:0007669"/>
    <property type="project" value="InterPro"/>
</dbReference>
<dbReference type="CDD" id="cd23992">
    <property type="entry name" value="PBP_GOBP"/>
    <property type="match status" value="1"/>
</dbReference>
<accession>A0A8J9YDQ4</accession>
<proteinExistence type="predicted"/>